<proteinExistence type="predicted"/>
<name>A0A158CY58_9BURK</name>
<dbReference type="AlphaFoldDB" id="A0A158CY58"/>
<dbReference type="Proteomes" id="UP000071859">
    <property type="component" value="Unassembled WGS sequence"/>
</dbReference>
<sequence length="78" mass="8937">MDLETEETQLRQADEHLALAERQIQHQELIVQDLEKDGHDTSLALKLLRTMRDTRNVMQSNKACIVASIGRINGIRAR</sequence>
<gene>
    <name evidence="2" type="ORF">AWB78_04522</name>
</gene>
<evidence type="ECO:0000313" key="3">
    <source>
        <dbReference type="Proteomes" id="UP000071859"/>
    </source>
</evidence>
<evidence type="ECO:0000313" key="2">
    <source>
        <dbReference type="EMBL" id="SAK87298.1"/>
    </source>
</evidence>
<keyword evidence="1" id="KW-0175">Coiled coil</keyword>
<keyword evidence="3" id="KW-1185">Reference proteome</keyword>
<evidence type="ECO:0000256" key="1">
    <source>
        <dbReference type="SAM" id="Coils"/>
    </source>
</evidence>
<comment type="caution">
    <text evidence="2">The sequence shown here is derived from an EMBL/GenBank/DDBJ whole genome shotgun (WGS) entry which is preliminary data.</text>
</comment>
<reference evidence="2" key="1">
    <citation type="submission" date="2016-01" db="EMBL/GenBank/DDBJ databases">
        <authorList>
            <person name="Peeters C."/>
        </authorList>
    </citation>
    <scope>NUCLEOTIDE SEQUENCE</scope>
    <source>
        <strain evidence="2">LMG 29321</strain>
    </source>
</reference>
<feature type="coiled-coil region" evidence="1">
    <location>
        <begin position="3"/>
        <end position="37"/>
    </location>
</feature>
<protein>
    <submittedName>
        <fullName evidence="2">Uncharacterized protein</fullName>
    </submittedName>
</protein>
<dbReference type="EMBL" id="FCOX02000025">
    <property type="protein sequence ID" value="SAK87298.1"/>
    <property type="molecule type" value="Genomic_DNA"/>
</dbReference>
<accession>A0A158CY58</accession>
<organism evidence="2 3">
    <name type="scientific">Caballeronia calidae</name>
    <dbReference type="NCBI Taxonomy" id="1777139"/>
    <lineage>
        <taxon>Bacteria</taxon>
        <taxon>Pseudomonadati</taxon>
        <taxon>Pseudomonadota</taxon>
        <taxon>Betaproteobacteria</taxon>
        <taxon>Burkholderiales</taxon>
        <taxon>Burkholderiaceae</taxon>
        <taxon>Caballeronia</taxon>
    </lineage>
</organism>